<evidence type="ECO:0000313" key="5">
    <source>
        <dbReference type="Proteomes" id="UP000823910"/>
    </source>
</evidence>
<dbReference type="Gene3D" id="1.10.1370.30">
    <property type="match status" value="1"/>
</dbReference>
<dbReference type="GO" id="GO:0046872">
    <property type="term" value="F:metal ion binding"/>
    <property type="evidence" value="ECO:0007669"/>
    <property type="project" value="UniProtKB-KW"/>
</dbReference>
<accession>A0A9D2MZK9</accession>
<organism evidence="4 5">
    <name type="scientific">Candidatus Enterocloster excrementipullorum</name>
    <dbReference type="NCBI Taxonomy" id="2838559"/>
    <lineage>
        <taxon>Bacteria</taxon>
        <taxon>Bacillati</taxon>
        <taxon>Bacillota</taxon>
        <taxon>Clostridia</taxon>
        <taxon>Lachnospirales</taxon>
        <taxon>Lachnospiraceae</taxon>
        <taxon>Enterocloster</taxon>
    </lineage>
</organism>
<comment type="caution">
    <text evidence="4">The sequence shown here is derived from an EMBL/GenBank/DDBJ whole genome shotgun (WGS) entry which is preliminary data.</text>
</comment>
<keyword evidence="1" id="KW-0482">Metalloprotease</keyword>
<reference evidence="4" key="1">
    <citation type="journal article" date="2021" name="PeerJ">
        <title>Extensive microbial diversity within the chicken gut microbiome revealed by metagenomics and culture.</title>
        <authorList>
            <person name="Gilroy R."/>
            <person name="Ravi A."/>
            <person name="Getino M."/>
            <person name="Pursley I."/>
            <person name="Horton D.L."/>
            <person name="Alikhan N.F."/>
            <person name="Baker D."/>
            <person name="Gharbi K."/>
            <person name="Hall N."/>
            <person name="Watson M."/>
            <person name="Adriaenssens E.M."/>
            <person name="Foster-Nyarko E."/>
            <person name="Jarju S."/>
            <person name="Secka A."/>
            <person name="Antonio M."/>
            <person name="Oren A."/>
            <person name="Chaudhuri R.R."/>
            <person name="La Ragione R."/>
            <person name="Hildebrand F."/>
            <person name="Pallen M.J."/>
        </authorList>
    </citation>
    <scope>NUCLEOTIDE SEQUENCE</scope>
    <source>
        <strain evidence="4">CHK180-15479</strain>
    </source>
</reference>
<dbReference type="PRINTS" id="PR00998">
    <property type="entry name" value="CRBOXYPTASET"/>
</dbReference>
<dbReference type="GO" id="GO:0004181">
    <property type="term" value="F:metallocarboxypeptidase activity"/>
    <property type="evidence" value="ECO:0007669"/>
    <property type="project" value="UniProtKB-UniRule"/>
</dbReference>
<gene>
    <name evidence="4" type="ORF">H9704_08840</name>
</gene>
<dbReference type="AlphaFoldDB" id="A0A9D2MZK9"/>
<evidence type="ECO:0000313" key="4">
    <source>
        <dbReference type="EMBL" id="HJC06243.1"/>
    </source>
</evidence>
<keyword evidence="1" id="KW-0645">Protease</keyword>
<dbReference type="PIRSF" id="PIRSF006615">
    <property type="entry name" value="Zn_crbxpep_Taq"/>
    <property type="match status" value="1"/>
</dbReference>
<feature type="binding site" evidence="2">
    <location>
        <position position="269"/>
    </location>
    <ligand>
        <name>Zn(2+)</name>
        <dbReference type="ChEBI" id="CHEBI:29105"/>
        <note>catalytic</note>
    </ligand>
</feature>
<comment type="function">
    <text evidence="1">Broad specificity carboxypetidase that releases amino acids sequentially from the C-terminus, including neutral, aromatic, polar and basic residues.</text>
</comment>
<comment type="similarity">
    <text evidence="1">Belongs to the peptidase M32 family.</text>
</comment>
<dbReference type="GO" id="GO:0006508">
    <property type="term" value="P:proteolysis"/>
    <property type="evidence" value="ECO:0007669"/>
    <property type="project" value="UniProtKB-UniRule"/>
</dbReference>
<evidence type="ECO:0000256" key="3">
    <source>
        <dbReference type="PIRSR" id="PIRSR006615-2"/>
    </source>
</evidence>
<evidence type="ECO:0000256" key="1">
    <source>
        <dbReference type="PIRNR" id="PIRNR006615"/>
    </source>
</evidence>
<feature type="binding site" evidence="2">
    <location>
        <position position="295"/>
    </location>
    <ligand>
        <name>Zn(2+)</name>
        <dbReference type="ChEBI" id="CHEBI:29105"/>
        <note>catalytic</note>
    </ligand>
</feature>
<keyword evidence="1 4" id="KW-0121">Carboxypeptidase</keyword>
<dbReference type="Pfam" id="PF02074">
    <property type="entry name" value="Peptidase_M32"/>
    <property type="match status" value="1"/>
</dbReference>
<comment type="cofactor">
    <cofactor evidence="2">
        <name>Zn(2+)</name>
        <dbReference type="ChEBI" id="CHEBI:29105"/>
    </cofactor>
    <text evidence="2">Binds 1 zinc ion per subunit.</text>
</comment>
<dbReference type="SUPFAM" id="SSF55486">
    <property type="entry name" value="Metalloproteases ('zincins'), catalytic domain"/>
    <property type="match status" value="1"/>
</dbReference>
<feature type="active site" description="Proton donor/acceptor" evidence="3">
    <location>
        <position position="266"/>
    </location>
</feature>
<reference evidence="4" key="2">
    <citation type="submission" date="2021-04" db="EMBL/GenBank/DDBJ databases">
        <authorList>
            <person name="Gilroy R."/>
        </authorList>
    </citation>
    <scope>NUCLEOTIDE SEQUENCE</scope>
    <source>
        <strain evidence="4">CHK180-15479</strain>
    </source>
</reference>
<proteinExistence type="inferred from homology"/>
<dbReference type="Proteomes" id="UP000823910">
    <property type="component" value="Unassembled WGS sequence"/>
</dbReference>
<keyword evidence="1 2" id="KW-0479">Metal-binding</keyword>
<dbReference type="PROSITE" id="PS52034">
    <property type="entry name" value="PEPTIDASE_M32"/>
    <property type="match status" value="1"/>
</dbReference>
<dbReference type="EC" id="3.4.17.19" evidence="1"/>
<dbReference type="PANTHER" id="PTHR34217:SF1">
    <property type="entry name" value="CARBOXYPEPTIDASE 1"/>
    <property type="match status" value="1"/>
</dbReference>
<keyword evidence="2" id="KW-0862">Zinc</keyword>
<dbReference type="EMBL" id="DWWT01000040">
    <property type="protein sequence ID" value="HJC06243.1"/>
    <property type="molecule type" value="Genomic_DNA"/>
</dbReference>
<name>A0A9D2MZK9_9FIRM</name>
<protein>
    <recommendedName>
        <fullName evidence="1">Metal-dependent carboxypeptidase</fullName>
        <ecNumber evidence="1">3.4.17.19</ecNumber>
    </recommendedName>
</protein>
<comment type="catalytic activity">
    <reaction evidence="1">
        <text>Release of a C-terminal amino acid with broad specificity, except for -Pro.</text>
        <dbReference type="EC" id="3.4.17.19"/>
    </reaction>
</comment>
<dbReference type="PANTHER" id="PTHR34217">
    <property type="entry name" value="METAL-DEPENDENT CARBOXYPEPTIDASE"/>
    <property type="match status" value="1"/>
</dbReference>
<dbReference type="CDD" id="cd06460">
    <property type="entry name" value="M32_Taq"/>
    <property type="match status" value="1"/>
</dbReference>
<evidence type="ECO:0000256" key="2">
    <source>
        <dbReference type="PIRSR" id="PIRSR006615-1"/>
    </source>
</evidence>
<feature type="binding site" evidence="2">
    <location>
        <position position="265"/>
    </location>
    <ligand>
        <name>Zn(2+)</name>
        <dbReference type="ChEBI" id="CHEBI:29105"/>
        <note>catalytic</note>
    </ligand>
</feature>
<sequence length="502" mass="58317">MRAYDQLRPYMEKAMAIKTALTLFEWDNETLAPDEAGELTASVIGVLSGEYLEAAAGKDVERLLAQCEEEDREDGSLAETERAVIREMREELQRVRDIPKEEYQEFARLTARSAAVWVKARREHDFGAFAPVLESIIRYQKRFAGYRAKEGEALYDVMLEDYEKGFTMENLDQFFGIIKAELVPFLRKIREEGRRIDDSFLAGDYPNDRQEKLARFLAEYVGFDFKRGVLAVSAHPFTTNLHNKDVRITTHYSRRVDSSLFSVIHEAGHGIYEMGIRNDLTLTPVGQGASMGMHESQSRFFENIIGRSRYFWIPIYEKLRGLFPDELGEIPLETFVDAVNKVQPGLIRTEADELTYSLHVLIRYEIEKLLIEEDMDVREIPRVWADKYEEYLGVRPEHSGEGELQDIHWSQGSFGYFPSYALGSAFGAQIYYHMREIMDFDGLLARGEVGAIREYLRENIHQYGRLKTSRQILRDMTGEDFDPAYYIRYLKEKYGKIYRVKN</sequence>
<keyword evidence="1" id="KW-0378">Hydrolase</keyword>
<dbReference type="InterPro" id="IPR001333">
    <property type="entry name" value="Peptidase_M32_Taq"/>
</dbReference>